<reference evidence="2" key="1">
    <citation type="submission" date="2022-10" db="EMBL/GenBank/DDBJ databases">
        <title>Culturing micro-colonial fungi from biological soil crusts in the Mojave desert and describing Neophaeococcomyces mojavensis, and introducing the new genera and species Taxawa tesnikishii.</title>
        <authorList>
            <person name="Kurbessoian T."/>
            <person name="Stajich J.E."/>
        </authorList>
    </citation>
    <scope>NUCLEOTIDE SEQUENCE</scope>
    <source>
        <strain evidence="2">TK_1</strain>
    </source>
</reference>
<proteinExistence type="predicted"/>
<evidence type="ECO:0000313" key="3">
    <source>
        <dbReference type="Proteomes" id="UP001172684"/>
    </source>
</evidence>
<name>A0ABQ9NFG9_9PEZI</name>
<dbReference type="Pfam" id="PF24864">
    <property type="entry name" value="DUF7730"/>
    <property type="match status" value="1"/>
</dbReference>
<dbReference type="Proteomes" id="UP001172684">
    <property type="component" value="Unassembled WGS sequence"/>
</dbReference>
<dbReference type="InterPro" id="IPR038883">
    <property type="entry name" value="AN11006-like"/>
</dbReference>
<keyword evidence="3" id="KW-1185">Reference proteome</keyword>
<protein>
    <recommendedName>
        <fullName evidence="1">DUF7730 domain-containing protein</fullName>
    </recommendedName>
</protein>
<dbReference type="EMBL" id="JAPDRL010000236">
    <property type="protein sequence ID" value="KAJ9654457.1"/>
    <property type="molecule type" value="Genomic_DNA"/>
</dbReference>
<dbReference type="PANTHER" id="PTHR42085">
    <property type="entry name" value="F-BOX DOMAIN-CONTAINING PROTEIN"/>
    <property type="match status" value="1"/>
</dbReference>
<organism evidence="2 3">
    <name type="scientific">Coniosporium apollinis</name>
    <dbReference type="NCBI Taxonomy" id="61459"/>
    <lineage>
        <taxon>Eukaryota</taxon>
        <taxon>Fungi</taxon>
        <taxon>Dikarya</taxon>
        <taxon>Ascomycota</taxon>
        <taxon>Pezizomycotina</taxon>
        <taxon>Dothideomycetes</taxon>
        <taxon>Dothideomycetes incertae sedis</taxon>
        <taxon>Coniosporium</taxon>
    </lineage>
</organism>
<comment type="caution">
    <text evidence="2">The sequence shown here is derived from an EMBL/GenBank/DDBJ whole genome shotgun (WGS) entry which is preliminary data.</text>
</comment>
<evidence type="ECO:0000313" key="2">
    <source>
        <dbReference type="EMBL" id="KAJ9654457.1"/>
    </source>
</evidence>
<gene>
    <name evidence="2" type="ORF">H2201_008998</name>
</gene>
<accession>A0ABQ9NFG9</accession>
<dbReference type="InterPro" id="IPR056632">
    <property type="entry name" value="DUF7730"/>
</dbReference>
<feature type="domain" description="DUF7730" evidence="1">
    <location>
        <begin position="23"/>
        <end position="144"/>
    </location>
</feature>
<dbReference type="PANTHER" id="PTHR42085:SF2">
    <property type="entry name" value="F-BOX DOMAIN-CONTAINING PROTEIN"/>
    <property type="match status" value="1"/>
</dbReference>
<sequence length="340" mass="38119">MASYTDAVSGSLTNTTLTGTLAQLLDLPPEIRVYIYQYVFRTPTGWLLGLSKVSKADYCCLACFNNAQSQQDDMRSYAKSPQSTGTNVALLYTSRLINAEATSLFYSTNTISLHSENNADILTWLRTIGAANRESLRHLEVDFSYGIRLESQRFGVRGKLVEINRLRSLSGEGRPGSISSWARYKQLRRDVKSLEIRSIRTMAETIELIAEGQKLESLAVLLPGSDGGDMWDVRNDWIYFAEETFSEDTVNGRGEIVDALRKVIGPKKLTIGYARDHELAEAVARSMGAKEVVVKADEWLGFVENERDEWAARGWRVGRIEAWKKLLPGPDRISIPRLLA</sequence>
<evidence type="ECO:0000259" key="1">
    <source>
        <dbReference type="Pfam" id="PF24864"/>
    </source>
</evidence>